<gene>
    <name evidence="4" type="ORF">SAMN04489726_1116</name>
</gene>
<evidence type="ECO:0000256" key="2">
    <source>
        <dbReference type="RuleBase" id="RU003749"/>
    </source>
</evidence>
<proteinExistence type="inferred from homology"/>
<dbReference type="InterPro" id="IPR036513">
    <property type="entry name" value="STAS_dom_sf"/>
</dbReference>
<keyword evidence="5" id="KW-1185">Reference proteome</keyword>
<name>A0A1G9SEG1_ALLAB</name>
<dbReference type="AlphaFoldDB" id="A0A1G9SEG1"/>
<accession>A0A1G9SEG1</accession>
<protein>
    <recommendedName>
        <fullName evidence="2">Anti-sigma factor antagonist</fullName>
    </recommendedName>
</protein>
<sequence length="126" mass="13488">MGEPPHGEPGSQGLDIRRHEADGILVVTVAGEIDADTAPLLKSAVTRAIEDTPRGDRVLDLTAVTFLDSAGLAALVDATERAEERREALRIVVDANRPVIRPIEVTGLDDVLRLYHSVDDALDDTG</sequence>
<dbReference type="STRING" id="211114.SAMN04489726_1116"/>
<feature type="domain" description="STAS" evidence="3">
    <location>
        <begin position="14"/>
        <end position="125"/>
    </location>
</feature>
<dbReference type="PROSITE" id="PS50801">
    <property type="entry name" value="STAS"/>
    <property type="match status" value="1"/>
</dbReference>
<evidence type="ECO:0000313" key="5">
    <source>
        <dbReference type="Proteomes" id="UP000183376"/>
    </source>
</evidence>
<evidence type="ECO:0000259" key="3">
    <source>
        <dbReference type="PROSITE" id="PS50801"/>
    </source>
</evidence>
<reference evidence="4 5" key="1">
    <citation type="submission" date="2016-10" db="EMBL/GenBank/DDBJ databases">
        <authorList>
            <person name="de Groot N.N."/>
        </authorList>
    </citation>
    <scope>NUCLEOTIDE SEQUENCE [LARGE SCALE GENOMIC DNA]</scope>
    <source>
        <strain evidence="4 5">DSM 44149</strain>
    </source>
</reference>
<dbReference type="PANTHER" id="PTHR33495">
    <property type="entry name" value="ANTI-SIGMA FACTOR ANTAGONIST TM_1081-RELATED-RELATED"/>
    <property type="match status" value="1"/>
</dbReference>
<comment type="similarity">
    <text evidence="1 2">Belongs to the anti-sigma-factor antagonist family.</text>
</comment>
<dbReference type="PANTHER" id="PTHR33495:SF2">
    <property type="entry name" value="ANTI-SIGMA FACTOR ANTAGONIST TM_1081-RELATED"/>
    <property type="match status" value="1"/>
</dbReference>
<dbReference type="InterPro" id="IPR003658">
    <property type="entry name" value="Anti-sigma_ant"/>
</dbReference>
<dbReference type="SUPFAM" id="SSF52091">
    <property type="entry name" value="SpoIIaa-like"/>
    <property type="match status" value="1"/>
</dbReference>
<dbReference type="NCBIfam" id="TIGR00377">
    <property type="entry name" value="ant_ant_sig"/>
    <property type="match status" value="1"/>
</dbReference>
<dbReference type="GO" id="GO:0043856">
    <property type="term" value="F:anti-sigma factor antagonist activity"/>
    <property type="evidence" value="ECO:0007669"/>
    <property type="project" value="InterPro"/>
</dbReference>
<organism evidence="4 5">
    <name type="scientific">Allokutzneria albata</name>
    <name type="common">Kibdelosporangium albatum</name>
    <dbReference type="NCBI Taxonomy" id="211114"/>
    <lineage>
        <taxon>Bacteria</taxon>
        <taxon>Bacillati</taxon>
        <taxon>Actinomycetota</taxon>
        <taxon>Actinomycetes</taxon>
        <taxon>Pseudonocardiales</taxon>
        <taxon>Pseudonocardiaceae</taxon>
        <taxon>Allokutzneria</taxon>
    </lineage>
</organism>
<dbReference type="eggNOG" id="COG1366">
    <property type="taxonomic scope" value="Bacteria"/>
</dbReference>
<dbReference type="Pfam" id="PF01740">
    <property type="entry name" value="STAS"/>
    <property type="match status" value="1"/>
</dbReference>
<evidence type="ECO:0000256" key="1">
    <source>
        <dbReference type="ARBA" id="ARBA00009013"/>
    </source>
</evidence>
<dbReference type="Proteomes" id="UP000183376">
    <property type="component" value="Chromosome I"/>
</dbReference>
<dbReference type="InterPro" id="IPR002645">
    <property type="entry name" value="STAS_dom"/>
</dbReference>
<evidence type="ECO:0000313" key="4">
    <source>
        <dbReference type="EMBL" id="SDM33886.1"/>
    </source>
</evidence>
<dbReference type="EMBL" id="LT629701">
    <property type="protein sequence ID" value="SDM33886.1"/>
    <property type="molecule type" value="Genomic_DNA"/>
</dbReference>
<dbReference type="Gene3D" id="3.30.750.24">
    <property type="entry name" value="STAS domain"/>
    <property type="match status" value="1"/>
</dbReference>
<dbReference type="CDD" id="cd07043">
    <property type="entry name" value="STAS_anti-anti-sigma_factors"/>
    <property type="match status" value="1"/>
</dbReference>
<dbReference type="RefSeq" id="WP_162184912.1">
    <property type="nucleotide sequence ID" value="NZ_JOEF01000026.1"/>
</dbReference>